<dbReference type="EMBL" id="JAAAID010000572">
    <property type="protein sequence ID" value="KAG0016029.1"/>
    <property type="molecule type" value="Genomic_DNA"/>
</dbReference>
<dbReference type="Proteomes" id="UP000703661">
    <property type="component" value="Unassembled WGS sequence"/>
</dbReference>
<proteinExistence type="predicted"/>
<evidence type="ECO:0000313" key="3">
    <source>
        <dbReference type="Proteomes" id="UP000703661"/>
    </source>
</evidence>
<dbReference type="InterPro" id="IPR015915">
    <property type="entry name" value="Kelch-typ_b-propeller"/>
</dbReference>
<organism evidence="2 3">
    <name type="scientific">Entomortierella chlamydospora</name>
    <dbReference type="NCBI Taxonomy" id="101097"/>
    <lineage>
        <taxon>Eukaryota</taxon>
        <taxon>Fungi</taxon>
        <taxon>Fungi incertae sedis</taxon>
        <taxon>Mucoromycota</taxon>
        <taxon>Mortierellomycotina</taxon>
        <taxon>Mortierellomycetes</taxon>
        <taxon>Mortierellales</taxon>
        <taxon>Mortierellaceae</taxon>
        <taxon>Entomortierella</taxon>
    </lineage>
</organism>
<feature type="signal peptide" evidence="1">
    <location>
        <begin position="1"/>
        <end position="29"/>
    </location>
</feature>
<keyword evidence="3" id="KW-1185">Reference proteome</keyword>
<evidence type="ECO:0000256" key="1">
    <source>
        <dbReference type="SAM" id="SignalP"/>
    </source>
</evidence>
<protein>
    <recommendedName>
        <fullName evidence="4">Kelch repeat protein</fullName>
    </recommendedName>
</protein>
<dbReference type="SUPFAM" id="SSF50965">
    <property type="entry name" value="Galactose oxidase, central domain"/>
    <property type="match status" value="1"/>
</dbReference>
<dbReference type="Gene3D" id="2.120.10.80">
    <property type="entry name" value="Kelch-type beta propeller"/>
    <property type="match status" value="2"/>
</dbReference>
<keyword evidence="1" id="KW-0732">Signal</keyword>
<sequence>MLPQRHSIPGPTTFISIALILTSATLSTSTPVPVTVSGPAFARTATRLYISGGLTGTSANPILYSQFFSLDLTTPWNVSNPAWKQLHDGPRQNIFPAVFSADQKTMITFHSGTIFAERYSVDQDTWTPSQLVVNGGGNQGINAVTDPNTGLVYLAGGYSDPYRQSMDTYSFVNDALVQAALPAATTALPNRAYYTNIWTSKRNSILYFGGYNSTLGQISSNSITEFVPSTNTWNTL</sequence>
<accession>A0A9P6T125</accession>
<evidence type="ECO:0008006" key="4">
    <source>
        <dbReference type="Google" id="ProtNLM"/>
    </source>
</evidence>
<dbReference type="AlphaFoldDB" id="A0A9P6T125"/>
<feature type="non-terminal residue" evidence="2">
    <location>
        <position position="236"/>
    </location>
</feature>
<evidence type="ECO:0000313" key="2">
    <source>
        <dbReference type="EMBL" id="KAG0016029.1"/>
    </source>
</evidence>
<reference evidence="2" key="1">
    <citation type="journal article" date="2020" name="Fungal Divers.">
        <title>Resolving the Mortierellaceae phylogeny through synthesis of multi-gene phylogenetics and phylogenomics.</title>
        <authorList>
            <person name="Vandepol N."/>
            <person name="Liber J."/>
            <person name="Desiro A."/>
            <person name="Na H."/>
            <person name="Kennedy M."/>
            <person name="Barry K."/>
            <person name="Grigoriev I.V."/>
            <person name="Miller A.N."/>
            <person name="O'Donnell K."/>
            <person name="Stajich J.E."/>
            <person name="Bonito G."/>
        </authorList>
    </citation>
    <scope>NUCLEOTIDE SEQUENCE</scope>
    <source>
        <strain evidence="2">NRRL 2769</strain>
    </source>
</reference>
<feature type="chain" id="PRO_5040118146" description="Kelch repeat protein" evidence="1">
    <location>
        <begin position="30"/>
        <end position="236"/>
    </location>
</feature>
<comment type="caution">
    <text evidence="2">The sequence shown here is derived from an EMBL/GenBank/DDBJ whole genome shotgun (WGS) entry which is preliminary data.</text>
</comment>
<dbReference type="InterPro" id="IPR011043">
    <property type="entry name" value="Gal_Oxase/kelch_b-propeller"/>
</dbReference>
<name>A0A9P6T125_9FUNG</name>
<gene>
    <name evidence="2" type="ORF">BGZ80_009479</name>
</gene>